<organism evidence="12 15">
    <name type="scientific">Adineta steineri</name>
    <dbReference type="NCBI Taxonomy" id="433720"/>
    <lineage>
        <taxon>Eukaryota</taxon>
        <taxon>Metazoa</taxon>
        <taxon>Spiralia</taxon>
        <taxon>Gnathifera</taxon>
        <taxon>Rotifera</taxon>
        <taxon>Eurotatoria</taxon>
        <taxon>Bdelloidea</taxon>
        <taxon>Adinetida</taxon>
        <taxon>Adinetidae</taxon>
        <taxon>Adineta</taxon>
    </lineage>
</organism>
<evidence type="ECO:0000313" key="12">
    <source>
        <dbReference type="EMBL" id="CAF1463267.1"/>
    </source>
</evidence>
<feature type="transmembrane region" description="Helical" evidence="10">
    <location>
        <begin position="1446"/>
        <end position="1471"/>
    </location>
</feature>
<feature type="transmembrane region" description="Helical" evidence="10">
    <location>
        <begin position="2020"/>
        <end position="2045"/>
    </location>
</feature>
<keyword evidence="5 10" id="KW-1133">Transmembrane helix</keyword>
<comment type="caution">
    <text evidence="9">Lacks conserved residue(s) required for the propagation of feature annotation.</text>
</comment>
<comment type="similarity">
    <text evidence="2">Belongs to the polycystin family.</text>
</comment>
<evidence type="ECO:0000313" key="14">
    <source>
        <dbReference type="Proteomes" id="UP000663832"/>
    </source>
</evidence>
<dbReference type="EMBL" id="CAJNOI010002202">
    <property type="protein sequence ID" value="CAF1463267.1"/>
    <property type="molecule type" value="Genomic_DNA"/>
</dbReference>
<gene>
    <name evidence="12" type="ORF">BJG266_LOCUS41094</name>
    <name evidence="13" type="ORF">QVE165_LOCUS57957</name>
</gene>
<feature type="domain" description="PLAT" evidence="11">
    <location>
        <begin position="1180"/>
        <end position="1299"/>
    </location>
</feature>
<dbReference type="GO" id="GO:0016020">
    <property type="term" value="C:membrane"/>
    <property type="evidence" value="ECO:0007669"/>
    <property type="project" value="UniProtKB-SubCell"/>
</dbReference>
<feature type="transmembrane region" description="Helical" evidence="10">
    <location>
        <begin position="1491"/>
        <end position="1514"/>
    </location>
</feature>
<dbReference type="FunFam" id="2.60.60.20:FF:000022">
    <property type="entry name" value="Uncharacterized protein"/>
    <property type="match status" value="1"/>
</dbReference>
<protein>
    <recommendedName>
        <fullName evidence="11">PLAT domain-containing protein</fullName>
    </recommendedName>
</protein>
<dbReference type="OrthoDB" id="2121937at2759"/>
<dbReference type="Pfam" id="PF02010">
    <property type="entry name" value="REJ"/>
    <property type="match status" value="1"/>
</dbReference>
<feature type="disulfide bond" evidence="8">
    <location>
        <begin position="1688"/>
        <end position="1698"/>
    </location>
</feature>
<dbReference type="CDD" id="cd01752">
    <property type="entry name" value="PLAT_polycystin"/>
    <property type="match status" value="1"/>
</dbReference>
<dbReference type="InterPro" id="IPR051223">
    <property type="entry name" value="Polycystin"/>
</dbReference>
<feature type="non-terminal residue" evidence="12">
    <location>
        <position position="1"/>
    </location>
</feature>
<evidence type="ECO:0000256" key="5">
    <source>
        <dbReference type="ARBA" id="ARBA00022989"/>
    </source>
</evidence>
<dbReference type="Proteomes" id="UP000663877">
    <property type="component" value="Unassembled WGS sequence"/>
</dbReference>
<feature type="transmembrane region" description="Helical" evidence="10">
    <location>
        <begin position="1872"/>
        <end position="1890"/>
    </location>
</feature>
<dbReference type="Gene3D" id="2.60.60.20">
    <property type="entry name" value="PLAT/LH2 domain"/>
    <property type="match status" value="1"/>
</dbReference>
<dbReference type="GO" id="GO:0005262">
    <property type="term" value="F:calcium channel activity"/>
    <property type="evidence" value="ECO:0007669"/>
    <property type="project" value="TreeGrafter"/>
</dbReference>
<dbReference type="InterPro" id="IPR046791">
    <property type="entry name" value="Polycystin_dom"/>
</dbReference>
<dbReference type="InterPro" id="IPR042060">
    <property type="entry name" value="PLAT_polycystin1"/>
</dbReference>
<dbReference type="SMART" id="SM00308">
    <property type="entry name" value="LH2"/>
    <property type="match status" value="1"/>
</dbReference>
<evidence type="ECO:0000256" key="2">
    <source>
        <dbReference type="ARBA" id="ARBA00007200"/>
    </source>
</evidence>
<evidence type="ECO:0000256" key="4">
    <source>
        <dbReference type="ARBA" id="ARBA00022729"/>
    </source>
</evidence>
<dbReference type="SUPFAM" id="SSF49723">
    <property type="entry name" value="Lipase/lipooxygenase domain (PLAT/LH2 domain)"/>
    <property type="match status" value="1"/>
</dbReference>
<evidence type="ECO:0000256" key="8">
    <source>
        <dbReference type="PIRSR" id="PIRSR603915-2"/>
    </source>
</evidence>
<keyword evidence="7" id="KW-0325">Glycoprotein</keyword>
<name>A0A815QH52_9BILA</name>
<dbReference type="Pfam" id="PF08016">
    <property type="entry name" value="PKD_channel"/>
    <property type="match status" value="1"/>
</dbReference>
<keyword evidence="3 10" id="KW-0812">Transmembrane</keyword>
<feature type="transmembrane region" description="Helical" evidence="10">
    <location>
        <begin position="1962"/>
        <end position="1984"/>
    </location>
</feature>
<sequence length="2125" mass="243651">GNNRIIGEGPNGFRCIIGCSGSSRLAFNQSSSSQTMAFDSNGNIFVTDPFNNQIRKFDLLTNFCDETTSAMVQTSTELLTTTNTSIFKACLPPTVTLIPHTSPIEFRRSQNFYISSIIQFNCNSSLSMTTKWTIKNCSLNCSHKITLDQQIITTLSELYIPSKTLAYGTYQLELTVTMINLPSLIRSSSSSVYVRIIPSAITANLVQLGTSMITRGNQQDLTLDPGTFSINPNENLFDTNNWNYEYYCRVYGSYEFPNLNGSLLSIDDHRTDPSNSSCLLNQGNTTSWKFDGTILSPTSSLIILADSLKSNRTYQFMVQMENRQNALIQSIGYLLVRVVDTHPPMIFIGCVISTMCTPNLEFQVLNTNTQVALFAICDGNCTSLESIIWNIYQGSTNLSSNVTQWILFNQTNAYENIWFFGRNTSNFTATNQLFLNNPQINLWQFEVVYNFAFETSISSLNFIVNQPPYNGSCSMNPLNGTTSTLFTIECPNWFDVDEIKDYSLYIWTTDQRERMMIAFSLVSTFQARLPAGLLHMTIYIRDSLDCIAEFNVSSVNVTTDFNTINDLINNIQNSTTNPFVCILVGGNQNLVGQVIISVSQQFNKMNNESIDNAVSNGIPATSISISSLGSQSSQGISTPLNDSALIAYKKELNTLANVRDQLIKYMVDLQVFDSNSIKLQSLSLAQLSGSTNQLTRTVLMLVSNKCYQLSLALRSMATQISYEDVQIATTQLIQCATNVLSAVNGPLQERTLVLDLDSSRATAFPTDYDTDIESEWSNLNLFADGNDFSWETIEKGRNTYYQKQLANTISNQMNELISLLTSTLNIHINIGQNLTINTPSTFMSLETISIESLSNRQIQQVENAQINIPKYFNLNISNNSTIMLRSIMEPLAVYGSSKSELANTNVSTSISLSVVDRNGNEVTIKTNETYPIEIIIPHDPNLIIPSMIIENVTSINSTFHNQLFSYHYMNITNILPISAHIEIHPLETNISYLFIYKFDQIPQLNTSINQIDGWNLFCSLNLTNESIYTYFINNQQTFGHQSIIFGLRELNSTETKDFCGNSSIINPPITNAKFNFTSNYEFRMYTSGCYYLDQTNQWKSDGLIVGRLTNHYETQCFSTHLTTFASGFRVLPEPINWNYVFANADFMRNKTIYLTIICDKKDIEKLGVTPLPDNHKSDEYFYQIIVFTGQRKYAGTKSKVHFVLSGDSDTTHVRTFADPHRQIFQRGGIDSFIMAVPKSLGLLHCIRIWHDNSGQGSSSSWFLKYLIVRDLQTMEKFHFISQRWFAVEKEDGNIERVLPVANENEKSELSYILSKGTYHSISDGHLWFSIFSRPPSAKFTRVQRCTCCFVLLFISMFLNIMYYDLSNEAKTNSVSLSFDSFTINPQQIIIGIIVEVFALIPSLLLVQLFRRLRSRRQQISPLRHALQSIKPHLEIKENKQKLGRTFPWWCIFIAYGLSILLVGVSILFIIARGIEFGDEKTQKWLISILSGFFSSIFLTQPLKIVCLAIFFAFFCHKSNDDKEANEYLDDDDQFDLNDNEEYLHSIKVNSLSLYRSPIRANRLNKGEITFARNKRLKEIYMWSILREIFIYACFLSLLCIVTYSNHHPNSFLQVNHLRQYFLDSDYTQITTINQYWYWLENSFVENIRAQQWYNGDAPRNLSGYINDKSNRLIGWATIRQLRIKSQLCHVKNEIISTCQYDYSSSNEDKHSYQPGWFNETIETYSLSISQSFQYQSSKDLDTYTYVGDYGNYEGGGYVYEFRGRLSDLQSNVSQLHTLGWIDNQTRAVIIELSLYNPNAQLFTSVILLTEFLSTGGIYLSSRFEPMNFDVFTSMFQLISIIVYMIMILYFMWIEIKLLTKLKWNYFHRFWSYIEVGIIVCSWTSVGIYIWRYKECKRIGKLFKETNGYVYINLQLASYINDILTFLFGFCCFFGTIKFVRLCRFNQRLNLFIHTLQYAGKELISFAMMFSIVFMSFIYLFYLLFVSQLDECSSLLKTSQMLFEMSLMKFDAHELSGAAPFLGPFCFSLYIILVVFVCMSMFITIINDSFRRARESVNDKQEIFSYMLNKFQRWIGLKQTNEEERDALMRSEHFNPIERFPKKIDELIDAITRVRIIAIIIHAYCC</sequence>
<reference evidence="12" key="1">
    <citation type="submission" date="2021-02" db="EMBL/GenBank/DDBJ databases">
        <authorList>
            <person name="Nowell W R."/>
        </authorList>
    </citation>
    <scope>NUCLEOTIDE SEQUENCE</scope>
</reference>
<dbReference type="Proteomes" id="UP000663832">
    <property type="component" value="Unassembled WGS sequence"/>
</dbReference>
<dbReference type="InterPro" id="IPR036392">
    <property type="entry name" value="PLAT/LH2_dom_sf"/>
</dbReference>
<accession>A0A815QH52</accession>
<dbReference type="Gene3D" id="2.120.10.30">
    <property type="entry name" value="TolB, C-terminal domain"/>
    <property type="match status" value="1"/>
</dbReference>
<dbReference type="InterPro" id="IPR013122">
    <property type="entry name" value="PKD1_2_channel"/>
</dbReference>
<dbReference type="InterPro" id="IPR003915">
    <property type="entry name" value="PKD_2"/>
</dbReference>
<evidence type="ECO:0000256" key="6">
    <source>
        <dbReference type="ARBA" id="ARBA00023136"/>
    </source>
</evidence>
<dbReference type="PANTHER" id="PTHR10877">
    <property type="entry name" value="POLYCYSTIN FAMILY MEMBER"/>
    <property type="match status" value="1"/>
</dbReference>
<keyword evidence="6 10" id="KW-0472">Membrane</keyword>
<dbReference type="InterPro" id="IPR011042">
    <property type="entry name" value="6-blade_b-propeller_TolB-like"/>
</dbReference>
<evidence type="ECO:0000313" key="13">
    <source>
        <dbReference type="EMBL" id="CAF1633782.1"/>
    </source>
</evidence>
<dbReference type="Pfam" id="PF01477">
    <property type="entry name" value="PLAT"/>
    <property type="match status" value="1"/>
</dbReference>
<comment type="subcellular location">
    <subcellularLocation>
        <location evidence="1">Membrane</location>
        <topology evidence="1">Multi-pass membrane protein</topology>
    </subcellularLocation>
</comment>
<evidence type="ECO:0000256" key="3">
    <source>
        <dbReference type="ARBA" id="ARBA00022692"/>
    </source>
</evidence>
<evidence type="ECO:0000313" key="15">
    <source>
        <dbReference type="Proteomes" id="UP000663877"/>
    </source>
</evidence>
<dbReference type="PROSITE" id="PS50095">
    <property type="entry name" value="PLAT"/>
    <property type="match status" value="1"/>
</dbReference>
<dbReference type="EMBL" id="CAJNOM010002520">
    <property type="protein sequence ID" value="CAF1633782.1"/>
    <property type="molecule type" value="Genomic_DNA"/>
</dbReference>
<feature type="transmembrane region" description="Helical" evidence="10">
    <location>
        <begin position="1584"/>
        <end position="1603"/>
    </location>
</feature>
<evidence type="ECO:0000256" key="9">
    <source>
        <dbReference type="PROSITE-ProRule" id="PRU00152"/>
    </source>
</evidence>
<evidence type="ECO:0000256" key="10">
    <source>
        <dbReference type="SAM" id="Phobius"/>
    </source>
</evidence>
<comment type="caution">
    <text evidence="12">The sequence shown here is derived from an EMBL/GenBank/DDBJ whole genome shotgun (WGS) entry which is preliminary data.</text>
</comment>
<dbReference type="PANTHER" id="PTHR10877:SF194">
    <property type="entry name" value="LOCATION OF VULVA DEFECTIVE 1"/>
    <property type="match status" value="1"/>
</dbReference>
<evidence type="ECO:0000256" key="1">
    <source>
        <dbReference type="ARBA" id="ARBA00004141"/>
    </source>
</evidence>
<dbReference type="InterPro" id="IPR002859">
    <property type="entry name" value="PKD/REJ-like"/>
</dbReference>
<evidence type="ECO:0000259" key="11">
    <source>
        <dbReference type="PROSITE" id="PS50095"/>
    </source>
</evidence>
<proteinExistence type="inferred from homology"/>
<dbReference type="GO" id="GO:0005509">
    <property type="term" value="F:calcium ion binding"/>
    <property type="evidence" value="ECO:0007669"/>
    <property type="project" value="InterPro"/>
</dbReference>
<evidence type="ECO:0000256" key="7">
    <source>
        <dbReference type="ARBA" id="ARBA00023180"/>
    </source>
</evidence>
<feature type="transmembrane region" description="Helical" evidence="10">
    <location>
        <begin position="1830"/>
        <end position="1852"/>
    </location>
</feature>
<feature type="transmembrane region" description="Helical" evidence="10">
    <location>
        <begin position="1922"/>
        <end position="1941"/>
    </location>
</feature>
<feature type="transmembrane region" description="Helical" evidence="10">
    <location>
        <begin position="1388"/>
        <end position="1409"/>
    </location>
</feature>
<dbReference type="InterPro" id="IPR001024">
    <property type="entry name" value="PLAT/LH2_dom"/>
</dbReference>
<keyword evidence="4" id="KW-0732">Signal</keyword>
<keyword evidence="14" id="KW-1185">Reference proteome</keyword>
<dbReference type="Pfam" id="PF20519">
    <property type="entry name" value="Polycystin_dom"/>
    <property type="match status" value="1"/>
</dbReference>
<dbReference type="GO" id="GO:0050982">
    <property type="term" value="P:detection of mechanical stimulus"/>
    <property type="evidence" value="ECO:0007669"/>
    <property type="project" value="TreeGrafter"/>
</dbReference>
<dbReference type="PRINTS" id="PR01433">
    <property type="entry name" value="POLYCYSTIN2"/>
</dbReference>